<organism evidence="5 6">
    <name type="scientific">Dendrobium catenatum</name>
    <dbReference type="NCBI Taxonomy" id="906689"/>
    <lineage>
        <taxon>Eukaryota</taxon>
        <taxon>Viridiplantae</taxon>
        <taxon>Streptophyta</taxon>
        <taxon>Embryophyta</taxon>
        <taxon>Tracheophyta</taxon>
        <taxon>Spermatophyta</taxon>
        <taxon>Magnoliopsida</taxon>
        <taxon>Liliopsida</taxon>
        <taxon>Asparagales</taxon>
        <taxon>Orchidaceae</taxon>
        <taxon>Epidendroideae</taxon>
        <taxon>Malaxideae</taxon>
        <taxon>Dendrobiinae</taxon>
        <taxon>Dendrobium</taxon>
    </lineage>
</organism>
<dbReference type="Pfam" id="PF00120">
    <property type="entry name" value="Gln-synt_C"/>
    <property type="match status" value="1"/>
</dbReference>
<protein>
    <recommendedName>
        <fullName evidence="4">GS catalytic domain-containing protein</fullName>
    </recommendedName>
</protein>
<keyword evidence="6" id="KW-1185">Reference proteome</keyword>
<dbReference type="Proteomes" id="UP000233837">
    <property type="component" value="Unassembled WGS sequence"/>
</dbReference>
<comment type="similarity">
    <text evidence="2 3">Belongs to the glutamine synthetase family.</text>
</comment>
<dbReference type="GO" id="GO:0004356">
    <property type="term" value="F:glutamine synthetase activity"/>
    <property type="evidence" value="ECO:0007669"/>
    <property type="project" value="InterPro"/>
</dbReference>
<name>A0A2I0WVT2_9ASPA</name>
<dbReference type="STRING" id="906689.A0A2I0WVT2"/>
<evidence type="ECO:0000313" key="5">
    <source>
        <dbReference type="EMBL" id="PKU79768.1"/>
    </source>
</evidence>
<keyword evidence="1" id="KW-0436">Ligase</keyword>
<evidence type="ECO:0000256" key="1">
    <source>
        <dbReference type="ARBA" id="ARBA00022598"/>
    </source>
</evidence>
<dbReference type="PANTHER" id="PTHR43785:SF2">
    <property type="entry name" value="TYPE-1 GLUTAMINE SYNTHETASE 1"/>
    <property type="match status" value="1"/>
</dbReference>
<dbReference type="PANTHER" id="PTHR43785">
    <property type="entry name" value="GAMMA-GLUTAMYLPUTRESCINE SYNTHETASE"/>
    <property type="match status" value="1"/>
</dbReference>
<dbReference type="InterPro" id="IPR008146">
    <property type="entry name" value="Gln_synth_cat_dom"/>
</dbReference>
<evidence type="ECO:0000256" key="2">
    <source>
        <dbReference type="PROSITE-ProRule" id="PRU01331"/>
    </source>
</evidence>
<dbReference type="PROSITE" id="PS51987">
    <property type="entry name" value="GS_CATALYTIC"/>
    <property type="match status" value="1"/>
</dbReference>
<gene>
    <name evidence="5" type="ORF">MA16_Dca024120</name>
</gene>
<dbReference type="Gene3D" id="3.30.590.10">
    <property type="entry name" value="Glutamine synthetase/guanido kinase, catalytic domain"/>
    <property type="match status" value="1"/>
</dbReference>
<evidence type="ECO:0000313" key="6">
    <source>
        <dbReference type="Proteomes" id="UP000233837"/>
    </source>
</evidence>
<dbReference type="InterPro" id="IPR014746">
    <property type="entry name" value="Gln_synth/guanido_kin_cat_dom"/>
</dbReference>
<feature type="domain" description="GS catalytic" evidence="4">
    <location>
        <begin position="1"/>
        <end position="230"/>
    </location>
</feature>
<accession>A0A2I0WVT2</accession>
<proteinExistence type="inferred from homology"/>
<reference evidence="5 6" key="2">
    <citation type="journal article" date="2017" name="Nature">
        <title>The Apostasia genome and the evolution of orchids.</title>
        <authorList>
            <person name="Zhang G.Q."/>
            <person name="Liu K.W."/>
            <person name="Li Z."/>
            <person name="Lohaus R."/>
            <person name="Hsiao Y.Y."/>
            <person name="Niu S.C."/>
            <person name="Wang J.Y."/>
            <person name="Lin Y.C."/>
            <person name="Xu Q."/>
            <person name="Chen L.J."/>
            <person name="Yoshida K."/>
            <person name="Fujiwara S."/>
            <person name="Wang Z.W."/>
            <person name="Zhang Y.Q."/>
            <person name="Mitsuda N."/>
            <person name="Wang M."/>
            <person name="Liu G.H."/>
            <person name="Pecoraro L."/>
            <person name="Huang H.X."/>
            <person name="Xiao X.J."/>
            <person name="Lin M."/>
            <person name="Wu X.Y."/>
            <person name="Wu W.L."/>
            <person name="Chen Y.Y."/>
            <person name="Chang S.B."/>
            <person name="Sakamoto S."/>
            <person name="Ohme-Takagi M."/>
            <person name="Yagi M."/>
            <person name="Zeng S.J."/>
            <person name="Shen C.Y."/>
            <person name="Yeh C.M."/>
            <person name="Luo Y.B."/>
            <person name="Tsai W.C."/>
            <person name="Van de Peer Y."/>
            <person name="Liu Z.J."/>
        </authorList>
    </citation>
    <scope>NUCLEOTIDE SEQUENCE [LARGE SCALE GENOMIC DNA]</scope>
    <source>
        <tissue evidence="5">The whole plant</tissue>
    </source>
</reference>
<dbReference type="SUPFAM" id="SSF55931">
    <property type="entry name" value="Glutamine synthetase/guanido kinase"/>
    <property type="match status" value="1"/>
</dbReference>
<evidence type="ECO:0000256" key="3">
    <source>
        <dbReference type="RuleBase" id="RU000384"/>
    </source>
</evidence>
<reference evidence="5 6" key="1">
    <citation type="journal article" date="2016" name="Sci. Rep.">
        <title>The Dendrobium catenatum Lindl. genome sequence provides insights into polysaccharide synthase, floral development and adaptive evolution.</title>
        <authorList>
            <person name="Zhang G.Q."/>
            <person name="Xu Q."/>
            <person name="Bian C."/>
            <person name="Tsai W.C."/>
            <person name="Yeh C.M."/>
            <person name="Liu K.W."/>
            <person name="Yoshida K."/>
            <person name="Zhang L.S."/>
            <person name="Chang S.B."/>
            <person name="Chen F."/>
            <person name="Shi Y."/>
            <person name="Su Y.Y."/>
            <person name="Zhang Y.Q."/>
            <person name="Chen L.J."/>
            <person name="Yin Y."/>
            <person name="Lin M."/>
            <person name="Huang H."/>
            <person name="Deng H."/>
            <person name="Wang Z.W."/>
            <person name="Zhu S.L."/>
            <person name="Zhao X."/>
            <person name="Deng C."/>
            <person name="Niu S.C."/>
            <person name="Huang J."/>
            <person name="Wang M."/>
            <person name="Liu G.H."/>
            <person name="Yang H.J."/>
            <person name="Xiao X.J."/>
            <person name="Hsiao Y.Y."/>
            <person name="Wu W.L."/>
            <person name="Chen Y.Y."/>
            <person name="Mitsuda N."/>
            <person name="Ohme-Takagi M."/>
            <person name="Luo Y.B."/>
            <person name="Van de Peer Y."/>
            <person name="Liu Z.J."/>
        </authorList>
    </citation>
    <scope>NUCLEOTIDE SEQUENCE [LARGE SCALE GENOMIC DNA]</scope>
    <source>
        <tissue evidence="5">The whole plant</tissue>
    </source>
</reference>
<dbReference type="AlphaFoldDB" id="A0A2I0WVT2"/>
<dbReference type="EMBL" id="KZ502421">
    <property type="protein sequence ID" value="PKU79768.1"/>
    <property type="molecule type" value="Genomic_DNA"/>
</dbReference>
<evidence type="ECO:0000259" key="4">
    <source>
        <dbReference type="PROSITE" id="PS51987"/>
    </source>
</evidence>
<sequence>MGSEESKTPYGMSEIGEKFMAGVFYHLPSILAFTAPLPNSYDRIQPNTWSGAYQCWGKENREAPLRTACPPGISQEVVSNFEIKSFDGCANPHLGLASIIAAGIDGLKRNLSLPKPIAIRIFFCQRSYRMNNSRGCHQIQLFANHEMLSQFTPFGAENHDSVLKSLPKGLHESIQALAEDNVLKDLLGQKLITAVIGVRKQLDLEKASLCSLNYPRVERKGYEPSIASPIANYICNSLQFSSYIKTI</sequence>